<dbReference type="InterPro" id="IPR000182">
    <property type="entry name" value="GNAT_dom"/>
</dbReference>
<dbReference type="PROSITE" id="PS51186">
    <property type="entry name" value="GNAT"/>
    <property type="match status" value="1"/>
</dbReference>
<dbReference type="RefSeq" id="WP_179719188.1">
    <property type="nucleotide sequence ID" value="NZ_BAABFH010000001.1"/>
</dbReference>
<gene>
    <name evidence="2" type="ORF">HNR68_001636</name>
</gene>
<dbReference type="GO" id="GO:0016747">
    <property type="term" value="F:acyltransferase activity, transferring groups other than amino-acyl groups"/>
    <property type="evidence" value="ECO:0007669"/>
    <property type="project" value="InterPro"/>
</dbReference>
<dbReference type="Pfam" id="PF13302">
    <property type="entry name" value="Acetyltransf_3"/>
    <property type="match status" value="1"/>
</dbReference>
<keyword evidence="3" id="KW-1185">Reference proteome</keyword>
<dbReference type="PANTHER" id="PTHR43792:SF1">
    <property type="entry name" value="N-ACETYLTRANSFERASE DOMAIN-CONTAINING PROTEIN"/>
    <property type="match status" value="1"/>
</dbReference>
<evidence type="ECO:0000313" key="3">
    <source>
        <dbReference type="Proteomes" id="UP000587002"/>
    </source>
</evidence>
<dbReference type="AlphaFoldDB" id="A0A853AGT5"/>
<reference evidence="2 3" key="1">
    <citation type="submission" date="2020-07" db="EMBL/GenBank/DDBJ databases">
        <title>Sequencing the genomes of 1000 actinobacteria strains.</title>
        <authorList>
            <person name="Klenk H.-P."/>
        </authorList>
    </citation>
    <scope>NUCLEOTIDE SEQUENCE [LARGE SCALE GENOMIC DNA]</scope>
    <source>
        <strain evidence="2 3">DSM 44065</strain>
    </source>
</reference>
<dbReference type="InterPro" id="IPR016181">
    <property type="entry name" value="Acyl_CoA_acyltransferase"/>
</dbReference>
<dbReference type="InterPro" id="IPR051531">
    <property type="entry name" value="N-acetyltransferase"/>
</dbReference>
<dbReference type="Proteomes" id="UP000587002">
    <property type="component" value="Unassembled WGS sequence"/>
</dbReference>
<dbReference type="SUPFAM" id="SSF55729">
    <property type="entry name" value="Acyl-CoA N-acyltransferases (Nat)"/>
    <property type="match status" value="1"/>
</dbReference>
<proteinExistence type="predicted"/>
<sequence length="169" mass="19338">MVEPAEIRTDRLVMRRLRTADTDAFVALHSAPEAHPHDGWSRRTPEQALELLDWFLDDWSTDGIGYWTIRLADTGEVIGFGGVRHAWEVGEHVLNLAYRLWPSAWGNGYALEMAREALRWAHQHRPERPVVIVTDTGNAPSARVAEKLGFTLHLERHRDGRPELVFRST</sequence>
<accession>A0A853AGT5</accession>
<protein>
    <submittedName>
        <fullName evidence="2">RimJ/RimL family protein N-acetyltransferase</fullName>
    </submittedName>
</protein>
<comment type="caution">
    <text evidence="2">The sequence shown here is derived from an EMBL/GenBank/DDBJ whole genome shotgun (WGS) entry which is preliminary data.</text>
</comment>
<keyword evidence="2" id="KW-0808">Transferase</keyword>
<dbReference type="EMBL" id="JACCFJ010000001">
    <property type="protein sequence ID" value="NYI83006.1"/>
    <property type="molecule type" value="Genomic_DNA"/>
</dbReference>
<organism evidence="2 3">
    <name type="scientific">Saccharopolyspora hordei</name>
    <dbReference type="NCBI Taxonomy" id="1838"/>
    <lineage>
        <taxon>Bacteria</taxon>
        <taxon>Bacillati</taxon>
        <taxon>Actinomycetota</taxon>
        <taxon>Actinomycetes</taxon>
        <taxon>Pseudonocardiales</taxon>
        <taxon>Pseudonocardiaceae</taxon>
        <taxon>Saccharopolyspora</taxon>
    </lineage>
</organism>
<evidence type="ECO:0000259" key="1">
    <source>
        <dbReference type="PROSITE" id="PS51186"/>
    </source>
</evidence>
<name>A0A853AGT5_9PSEU</name>
<dbReference type="Gene3D" id="3.40.630.30">
    <property type="match status" value="1"/>
</dbReference>
<feature type="domain" description="N-acetyltransferase" evidence="1">
    <location>
        <begin position="12"/>
        <end position="169"/>
    </location>
</feature>
<dbReference type="PANTHER" id="PTHR43792">
    <property type="entry name" value="GNAT FAMILY, PUTATIVE (AFU_ORTHOLOGUE AFUA_3G00765)-RELATED-RELATED"/>
    <property type="match status" value="1"/>
</dbReference>
<evidence type="ECO:0000313" key="2">
    <source>
        <dbReference type="EMBL" id="NYI83006.1"/>
    </source>
</evidence>